<name>A0ABP7JQF2_9PSEU</name>
<dbReference type="RefSeq" id="WP_237339703.1">
    <property type="nucleotide sequence ID" value="NZ_BAABCM010000018.1"/>
</dbReference>
<protein>
    <recommendedName>
        <fullName evidence="5">ABC transporter permease</fullName>
    </recommendedName>
</protein>
<reference evidence="4" key="1">
    <citation type="journal article" date="2019" name="Int. J. Syst. Evol. Microbiol.">
        <title>The Global Catalogue of Microorganisms (GCM) 10K type strain sequencing project: providing services to taxonomists for standard genome sequencing and annotation.</title>
        <authorList>
            <consortium name="The Broad Institute Genomics Platform"/>
            <consortium name="The Broad Institute Genome Sequencing Center for Infectious Disease"/>
            <person name="Wu L."/>
            <person name="Ma J."/>
        </authorList>
    </citation>
    <scope>NUCLEOTIDE SEQUENCE [LARGE SCALE GENOMIC DNA]</scope>
    <source>
        <strain evidence="4">JCM 17017</strain>
    </source>
</reference>
<evidence type="ECO:0000256" key="1">
    <source>
        <dbReference type="SAM" id="MobiDB-lite"/>
    </source>
</evidence>
<evidence type="ECO:0008006" key="5">
    <source>
        <dbReference type="Google" id="ProtNLM"/>
    </source>
</evidence>
<organism evidence="3 4">
    <name type="scientific">Amycolatopsis tucumanensis</name>
    <dbReference type="NCBI Taxonomy" id="401106"/>
    <lineage>
        <taxon>Bacteria</taxon>
        <taxon>Bacillati</taxon>
        <taxon>Actinomycetota</taxon>
        <taxon>Actinomycetes</taxon>
        <taxon>Pseudonocardiales</taxon>
        <taxon>Pseudonocardiaceae</taxon>
        <taxon>Amycolatopsis</taxon>
    </lineage>
</organism>
<evidence type="ECO:0000313" key="3">
    <source>
        <dbReference type="EMBL" id="GAA3849526.1"/>
    </source>
</evidence>
<sequence>MPPIVRTGRGPREGAARSRQPRSPARRARARHPQSAGGAAGGAVSAERPVHRARRFLSEALLLAALGGLVAAVLIGALAGLLPAIRAARMAPTEALRSI</sequence>
<dbReference type="EMBL" id="BAABCM010000018">
    <property type="protein sequence ID" value="GAA3849526.1"/>
    <property type="molecule type" value="Genomic_DNA"/>
</dbReference>
<evidence type="ECO:0000256" key="2">
    <source>
        <dbReference type="SAM" id="Phobius"/>
    </source>
</evidence>
<accession>A0ABP7JQF2</accession>
<evidence type="ECO:0000313" key="4">
    <source>
        <dbReference type="Proteomes" id="UP001501624"/>
    </source>
</evidence>
<dbReference type="Proteomes" id="UP001501624">
    <property type="component" value="Unassembled WGS sequence"/>
</dbReference>
<keyword evidence="4" id="KW-1185">Reference proteome</keyword>
<keyword evidence="2" id="KW-1133">Transmembrane helix</keyword>
<comment type="caution">
    <text evidence="3">The sequence shown here is derived from an EMBL/GenBank/DDBJ whole genome shotgun (WGS) entry which is preliminary data.</text>
</comment>
<gene>
    <name evidence="3" type="ORF">GCM10022380_79720</name>
</gene>
<keyword evidence="2" id="KW-0472">Membrane</keyword>
<feature type="region of interest" description="Disordered" evidence="1">
    <location>
        <begin position="1"/>
        <end position="48"/>
    </location>
</feature>
<proteinExistence type="predicted"/>
<feature type="transmembrane region" description="Helical" evidence="2">
    <location>
        <begin position="61"/>
        <end position="85"/>
    </location>
</feature>
<keyword evidence="2" id="KW-0812">Transmembrane</keyword>